<dbReference type="EC" id="2.1.1.208" evidence="6"/>
<dbReference type="InterPro" id="IPR053888">
    <property type="entry name" value="MRM3-like_sub_bind"/>
</dbReference>
<proteinExistence type="inferred from homology"/>
<dbReference type="InterPro" id="IPR029028">
    <property type="entry name" value="Alpha/beta_knot_MTases"/>
</dbReference>
<dbReference type="EMBL" id="SJPO01000010">
    <property type="protein sequence ID" value="TWT73464.1"/>
    <property type="molecule type" value="Genomic_DNA"/>
</dbReference>
<dbReference type="Pfam" id="PF00588">
    <property type="entry name" value="SpoU_methylase"/>
    <property type="match status" value="1"/>
</dbReference>
<gene>
    <name evidence="6" type="primary">aviRb</name>
    <name evidence="6" type="ORF">Pla123a_38000</name>
</gene>
<name>A0A5C5YEJ4_9BACT</name>
<dbReference type="InterPro" id="IPR001537">
    <property type="entry name" value="SpoU_MeTrfase"/>
</dbReference>
<feature type="domain" description="tRNA/rRNA methyltransferase SpoU type" evidence="4">
    <location>
        <begin position="120"/>
        <end position="259"/>
    </location>
</feature>
<dbReference type="SUPFAM" id="SSF75217">
    <property type="entry name" value="alpha/beta knot"/>
    <property type="match status" value="1"/>
</dbReference>
<feature type="domain" description="MRM3-like substrate binding" evidence="5">
    <location>
        <begin position="11"/>
        <end position="99"/>
    </location>
</feature>
<accession>A0A5C5YEJ4</accession>
<organism evidence="6 7">
    <name type="scientific">Posidoniimonas polymericola</name>
    <dbReference type="NCBI Taxonomy" id="2528002"/>
    <lineage>
        <taxon>Bacteria</taxon>
        <taxon>Pseudomonadati</taxon>
        <taxon>Planctomycetota</taxon>
        <taxon>Planctomycetia</taxon>
        <taxon>Pirellulales</taxon>
        <taxon>Lacipirellulaceae</taxon>
        <taxon>Posidoniimonas</taxon>
    </lineage>
</organism>
<dbReference type="InterPro" id="IPR029026">
    <property type="entry name" value="tRNA_m1G_MTases_N"/>
</dbReference>
<dbReference type="RefSeq" id="WP_146589823.1">
    <property type="nucleotide sequence ID" value="NZ_SJPO01000010.1"/>
</dbReference>
<evidence type="ECO:0000256" key="3">
    <source>
        <dbReference type="ARBA" id="ARBA00022679"/>
    </source>
</evidence>
<dbReference type="Gene3D" id="3.30.1330.30">
    <property type="match status" value="1"/>
</dbReference>
<dbReference type="SUPFAM" id="SSF55315">
    <property type="entry name" value="L30e-like"/>
    <property type="match status" value="1"/>
</dbReference>
<evidence type="ECO:0000313" key="7">
    <source>
        <dbReference type="Proteomes" id="UP000318478"/>
    </source>
</evidence>
<dbReference type="OrthoDB" id="9794400at2"/>
<dbReference type="Gene3D" id="3.40.1280.10">
    <property type="match status" value="1"/>
</dbReference>
<dbReference type="GO" id="GO:0003723">
    <property type="term" value="F:RNA binding"/>
    <property type="evidence" value="ECO:0007669"/>
    <property type="project" value="InterPro"/>
</dbReference>
<sequence length="271" mass="28667">MPPTQITSRHNPRLKEAAALRNRKQRDEHRQTLVYGARESTRALACGADLRTAFVCEELLGEAGRQATAELEARGVEVVGVSPDAFEKLAYGDRLDGVVSIAATSRRTLADLPDLPERPLIAVIEGVEKPGNLGALLRTADGAGADAVVVADPVIDLYNPNAIRASVATVFLDKVVVSTAAECIDWLRQSGVAVFATRPDATESCWQADLSGAAAIVLGAEATGLTDAWHTAGARPVSLPMLGVGDSLNVSVTAAVLLYEARRQRGASRRH</sequence>
<evidence type="ECO:0000313" key="6">
    <source>
        <dbReference type="EMBL" id="TWT73464.1"/>
    </source>
</evidence>
<evidence type="ECO:0000259" key="5">
    <source>
        <dbReference type="Pfam" id="PF22435"/>
    </source>
</evidence>
<evidence type="ECO:0000259" key="4">
    <source>
        <dbReference type="Pfam" id="PF00588"/>
    </source>
</evidence>
<reference evidence="6 7" key="1">
    <citation type="submission" date="2019-02" db="EMBL/GenBank/DDBJ databases">
        <title>Deep-cultivation of Planctomycetes and their phenomic and genomic characterization uncovers novel biology.</title>
        <authorList>
            <person name="Wiegand S."/>
            <person name="Jogler M."/>
            <person name="Boedeker C."/>
            <person name="Pinto D."/>
            <person name="Vollmers J."/>
            <person name="Rivas-Marin E."/>
            <person name="Kohn T."/>
            <person name="Peeters S.H."/>
            <person name="Heuer A."/>
            <person name="Rast P."/>
            <person name="Oberbeckmann S."/>
            <person name="Bunk B."/>
            <person name="Jeske O."/>
            <person name="Meyerdierks A."/>
            <person name="Storesund J.E."/>
            <person name="Kallscheuer N."/>
            <person name="Luecker S."/>
            <person name="Lage O.M."/>
            <person name="Pohl T."/>
            <person name="Merkel B.J."/>
            <person name="Hornburger P."/>
            <person name="Mueller R.-W."/>
            <person name="Bruemmer F."/>
            <person name="Labrenz M."/>
            <person name="Spormann A.M."/>
            <person name="Op Den Camp H."/>
            <person name="Overmann J."/>
            <person name="Amann R."/>
            <person name="Jetten M.S.M."/>
            <person name="Mascher T."/>
            <person name="Medema M.H."/>
            <person name="Devos D.P."/>
            <person name="Kaster A.-K."/>
            <person name="Ovreas L."/>
            <person name="Rohde M."/>
            <person name="Galperin M.Y."/>
            <person name="Jogler C."/>
        </authorList>
    </citation>
    <scope>NUCLEOTIDE SEQUENCE [LARGE SCALE GENOMIC DNA]</scope>
    <source>
        <strain evidence="6 7">Pla123a</strain>
    </source>
</reference>
<dbReference type="InterPro" id="IPR029064">
    <property type="entry name" value="Ribosomal_eL30-like_sf"/>
</dbReference>
<evidence type="ECO:0000256" key="2">
    <source>
        <dbReference type="ARBA" id="ARBA00022603"/>
    </source>
</evidence>
<dbReference type="GO" id="GO:0008173">
    <property type="term" value="F:RNA methyltransferase activity"/>
    <property type="evidence" value="ECO:0007669"/>
    <property type="project" value="InterPro"/>
</dbReference>
<keyword evidence="3 6" id="KW-0808">Transferase</keyword>
<dbReference type="PANTHER" id="PTHR43191:SF2">
    <property type="entry name" value="RRNA METHYLTRANSFERASE 3, MITOCHONDRIAL"/>
    <property type="match status" value="1"/>
</dbReference>
<keyword evidence="2 6" id="KW-0489">Methyltransferase</keyword>
<dbReference type="AlphaFoldDB" id="A0A5C5YEJ4"/>
<dbReference type="Pfam" id="PF22435">
    <property type="entry name" value="MRM3-like_sub_bind"/>
    <property type="match status" value="1"/>
</dbReference>
<comment type="similarity">
    <text evidence="1">Belongs to the class IV-like SAM-binding methyltransferase superfamily. RNA methyltransferase TrmH family.</text>
</comment>
<dbReference type="InterPro" id="IPR051259">
    <property type="entry name" value="rRNA_Methyltransferase"/>
</dbReference>
<evidence type="ECO:0000256" key="1">
    <source>
        <dbReference type="ARBA" id="ARBA00007228"/>
    </source>
</evidence>
<dbReference type="GO" id="GO:0032259">
    <property type="term" value="P:methylation"/>
    <property type="evidence" value="ECO:0007669"/>
    <property type="project" value="UniProtKB-KW"/>
</dbReference>
<comment type="caution">
    <text evidence="6">The sequence shown here is derived from an EMBL/GenBank/DDBJ whole genome shotgun (WGS) entry which is preliminary data.</text>
</comment>
<dbReference type="PANTHER" id="PTHR43191">
    <property type="entry name" value="RRNA METHYLTRANSFERASE 3"/>
    <property type="match status" value="1"/>
</dbReference>
<protein>
    <submittedName>
        <fullName evidence="6">23S rRNA (Uridine(2479)-2'-O)-methyltransferase</fullName>
        <ecNumber evidence="6">2.1.1.208</ecNumber>
    </submittedName>
</protein>
<dbReference type="Proteomes" id="UP000318478">
    <property type="component" value="Unassembled WGS sequence"/>
</dbReference>
<keyword evidence="7" id="KW-1185">Reference proteome</keyword>
<dbReference type="GO" id="GO:0006396">
    <property type="term" value="P:RNA processing"/>
    <property type="evidence" value="ECO:0007669"/>
    <property type="project" value="InterPro"/>
</dbReference>